<dbReference type="Pfam" id="PF20262">
    <property type="entry name" value="UNC80_C"/>
    <property type="match status" value="1"/>
</dbReference>
<dbReference type="Proteomes" id="UP000031668">
    <property type="component" value="Unassembled WGS sequence"/>
</dbReference>
<feature type="domain" description="Protein UNC80 C-terminal" evidence="1">
    <location>
        <begin position="2"/>
        <end position="133"/>
    </location>
</feature>
<proteinExistence type="predicted"/>
<dbReference type="OrthoDB" id="10610286at2759"/>
<evidence type="ECO:0000259" key="1">
    <source>
        <dbReference type="Pfam" id="PF20262"/>
    </source>
</evidence>
<gene>
    <name evidence="2" type="ORF">RF11_02991</name>
</gene>
<accession>A0A0C2MV54</accession>
<dbReference type="AlphaFoldDB" id="A0A0C2MV54"/>
<comment type="caution">
    <text evidence="2">The sequence shown here is derived from an EMBL/GenBank/DDBJ whole genome shotgun (WGS) entry which is preliminary data.</text>
</comment>
<reference evidence="2 3" key="1">
    <citation type="journal article" date="2014" name="Genome Biol. Evol.">
        <title>The genome of the myxosporean Thelohanellus kitauei shows adaptations to nutrient acquisition within its fish host.</title>
        <authorList>
            <person name="Yang Y."/>
            <person name="Xiong J."/>
            <person name="Zhou Z."/>
            <person name="Huo F."/>
            <person name="Miao W."/>
            <person name="Ran C."/>
            <person name="Liu Y."/>
            <person name="Zhang J."/>
            <person name="Feng J."/>
            <person name="Wang M."/>
            <person name="Wang M."/>
            <person name="Wang L."/>
            <person name="Yao B."/>
        </authorList>
    </citation>
    <scope>NUCLEOTIDE SEQUENCE [LARGE SCALE GENOMIC DNA]</scope>
    <source>
        <strain evidence="2">Wuqing</strain>
    </source>
</reference>
<organism evidence="2 3">
    <name type="scientific">Thelohanellus kitauei</name>
    <name type="common">Myxosporean</name>
    <dbReference type="NCBI Taxonomy" id="669202"/>
    <lineage>
        <taxon>Eukaryota</taxon>
        <taxon>Metazoa</taxon>
        <taxon>Cnidaria</taxon>
        <taxon>Myxozoa</taxon>
        <taxon>Myxosporea</taxon>
        <taxon>Bivalvulida</taxon>
        <taxon>Platysporina</taxon>
        <taxon>Myxobolidae</taxon>
        <taxon>Thelohanellus</taxon>
    </lineage>
</organism>
<name>A0A0C2MV54_THEKT</name>
<evidence type="ECO:0000313" key="3">
    <source>
        <dbReference type="Proteomes" id="UP000031668"/>
    </source>
</evidence>
<keyword evidence="3" id="KW-1185">Reference proteome</keyword>
<protein>
    <recommendedName>
        <fullName evidence="1">Protein UNC80 C-terminal domain-containing protein</fullName>
    </recommendedName>
</protein>
<evidence type="ECO:0000313" key="2">
    <source>
        <dbReference type="EMBL" id="KII65537.1"/>
    </source>
</evidence>
<dbReference type="InterPro" id="IPR046460">
    <property type="entry name" value="UNC80_C"/>
</dbReference>
<dbReference type="EMBL" id="JWZT01003794">
    <property type="protein sequence ID" value="KII65537.1"/>
    <property type="molecule type" value="Genomic_DNA"/>
</dbReference>
<sequence>MEFTFHKFFVKHGKYFIFQTYSSVSASLNSEMFSTNVLDCLKIESRTFCELIFSLNKIPEDTLNISSMLINVGEPQPTKPEFSDPEAIDNVEYCIKLPILALSDTPRSFQNLSLLIILCELLSYKTKKMIESRDISEVKRYQIILYKYLKVLMFKFEFINDEFSNPAPSESLTLASKTGECVTSKLADFFVDPIIGTLSGDNDVILQNRFFLPNVLLTLFSKIYSFLTTYTDNLMNLDLNIEIFFRLFLNIFSLASNSLKIAEMPGLIHFIQNIFSCLNFDSSKHQSLLNKIIYSLTVVFKNSIKPNTSHVKSWQILEQLLIKLKSTLLKNQSLILTLNFKEFVQVLIDILCDSPQNLQTSRPYIFNKSIISFLSSFMGRLDSGLNASLLFFNLKANDQAKSSSTYEPFLAFVIIPLLIKLENKTKSNFSDN</sequence>